<feature type="signal peptide" evidence="7">
    <location>
        <begin position="1"/>
        <end position="22"/>
    </location>
</feature>
<dbReference type="AlphaFoldDB" id="A0A372DL91"/>
<sequence>MKLRLLTATLAALTLSSGLAIAQDTTSAKGKLSYALGYQLGREAIESGEALDLNTMTKALADGYAKKDPAVPVDQMRSAYQDMQKRMQAKAKAAYDKAAAENKTRSDSFLAQNKAKAGVKTLANGVQYRVIEVGNGAKPTLGSSVELEVGGPYPWGQHPTPAQPAQKMESTKLSEIEMPAIREVLMQMPAGSKWEVALPPDKAFGADPRSPFPPNVAVVFEVKLLGVK</sequence>
<evidence type="ECO:0000313" key="10">
    <source>
        <dbReference type="Proteomes" id="UP000262917"/>
    </source>
</evidence>
<evidence type="ECO:0000256" key="3">
    <source>
        <dbReference type="ARBA" id="ARBA00023110"/>
    </source>
</evidence>
<dbReference type="GO" id="GO:0006457">
    <property type="term" value="P:protein folding"/>
    <property type="evidence" value="ECO:0007669"/>
    <property type="project" value="InterPro"/>
</dbReference>
<dbReference type="Pfam" id="PF01346">
    <property type="entry name" value="FKBP_N"/>
    <property type="match status" value="1"/>
</dbReference>
<dbReference type="OrthoDB" id="9814548at2"/>
<protein>
    <recommendedName>
        <fullName evidence="6">Peptidyl-prolyl cis-trans isomerase</fullName>
        <ecNumber evidence="6">5.2.1.8</ecNumber>
    </recommendedName>
</protein>
<dbReference type="Pfam" id="PF00254">
    <property type="entry name" value="FKBP_C"/>
    <property type="match status" value="1"/>
</dbReference>
<dbReference type="PANTHER" id="PTHR43811">
    <property type="entry name" value="FKBP-TYPE PEPTIDYL-PROLYL CIS-TRANS ISOMERASE FKPA"/>
    <property type="match status" value="1"/>
</dbReference>
<evidence type="ECO:0000256" key="4">
    <source>
        <dbReference type="ARBA" id="ARBA00023235"/>
    </source>
</evidence>
<organism evidence="9 10">
    <name type="scientific">Cognatiluteimonas weifangensis</name>
    <dbReference type="NCBI Taxonomy" id="2303539"/>
    <lineage>
        <taxon>Bacteria</taxon>
        <taxon>Pseudomonadati</taxon>
        <taxon>Pseudomonadota</taxon>
        <taxon>Gammaproteobacteria</taxon>
        <taxon>Lysobacterales</taxon>
        <taxon>Lysobacteraceae</taxon>
        <taxon>Cognatiluteimonas</taxon>
    </lineage>
</organism>
<keyword evidence="4 5" id="KW-0413">Isomerase</keyword>
<comment type="caution">
    <text evidence="9">The sequence shown here is derived from an EMBL/GenBank/DDBJ whole genome shotgun (WGS) entry which is preliminary data.</text>
</comment>
<accession>A0A372DL91</accession>
<dbReference type="PROSITE" id="PS50059">
    <property type="entry name" value="FKBP_PPIASE"/>
    <property type="match status" value="1"/>
</dbReference>
<comment type="catalytic activity">
    <reaction evidence="1 5 6">
        <text>[protein]-peptidylproline (omega=180) = [protein]-peptidylproline (omega=0)</text>
        <dbReference type="Rhea" id="RHEA:16237"/>
        <dbReference type="Rhea" id="RHEA-COMP:10747"/>
        <dbReference type="Rhea" id="RHEA-COMP:10748"/>
        <dbReference type="ChEBI" id="CHEBI:83833"/>
        <dbReference type="ChEBI" id="CHEBI:83834"/>
        <dbReference type="EC" id="5.2.1.8"/>
    </reaction>
</comment>
<dbReference type="Gene3D" id="1.10.287.460">
    <property type="entry name" value="Peptidyl-prolyl cis-trans isomerase, FKBP-type, N-terminal domain"/>
    <property type="match status" value="1"/>
</dbReference>
<comment type="similarity">
    <text evidence="2 6">Belongs to the FKBP-type PPIase family.</text>
</comment>
<proteinExistence type="inferred from homology"/>
<evidence type="ECO:0000313" key="9">
    <source>
        <dbReference type="EMBL" id="RFP60338.1"/>
    </source>
</evidence>
<feature type="domain" description="PPIase FKBP-type" evidence="8">
    <location>
        <begin position="142"/>
        <end position="228"/>
    </location>
</feature>
<dbReference type="InterPro" id="IPR046357">
    <property type="entry name" value="PPIase_dom_sf"/>
</dbReference>
<dbReference type="EMBL" id="QVPD01000007">
    <property type="protein sequence ID" value="RFP60338.1"/>
    <property type="molecule type" value="Genomic_DNA"/>
</dbReference>
<evidence type="ECO:0000256" key="7">
    <source>
        <dbReference type="SAM" id="SignalP"/>
    </source>
</evidence>
<dbReference type="PANTHER" id="PTHR43811:SF23">
    <property type="entry name" value="FKBP-TYPE 22 KDA PEPTIDYL-PROLYL CIS-TRANS ISOMERASE"/>
    <property type="match status" value="1"/>
</dbReference>
<dbReference type="InterPro" id="IPR000774">
    <property type="entry name" value="PPIase_FKBP_N"/>
</dbReference>
<evidence type="ECO:0000256" key="1">
    <source>
        <dbReference type="ARBA" id="ARBA00000971"/>
    </source>
</evidence>
<gene>
    <name evidence="9" type="ORF">D0Y53_08210</name>
</gene>
<feature type="chain" id="PRO_5017035588" description="Peptidyl-prolyl cis-trans isomerase" evidence="7">
    <location>
        <begin position="23"/>
        <end position="228"/>
    </location>
</feature>
<name>A0A372DL91_9GAMM</name>
<keyword evidence="3 5" id="KW-0697">Rotamase</keyword>
<evidence type="ECO:0000256" key="6">
    <source>
        <dbReference type="RuleBase" id="RU003915"/>
    </source>
</evidence>
<dbReference type="InterPro" id="IPR001179">
    <property type="entry name" value="PPIase_FKBP_dom"/>
</dbReference>
<dbReference type="RefSeq" id="WP_117202740.1">
    <property type="nucleotide sequence ID" value="NZ_JBHTBK010000003.1"/>
</dbReference>
<evidence type="ECO:0000256" key="5">
    <source>
        <dbReference type="PROSITE-ProRule" id="PRU00277"/>
    </source>
</evidence>
<evidence type="ECO:0000256" key="2">
    <source>
        <dbReference type="ARBA" id="ARBA00006577"/>
    </source>
</evidence>
<dbReference type="InterPro" id="IPR036944">
    <property type="entry name" value="PPIase_FKBP_N_sf"/>
</dbReference>
<keyword evidence="7" id="KW-0732">Signal</keyword>
<reference evidence="9 10" key="1">
    <citation type="submission" date="2018-08" db="EMBL/GenBank/DDBJ databases">
        <title>Lysobacter weifangensis sp. nov., a new member of the family 'Xanthomonadaceae', isolated from soil in a farmland.</title>
        <authorList>
            <person name="Zhao H."/>
        </authorList>
    </citation>
    <scope>NUCLEOTIDE SEQUENCE [LARGE SCALE GENOMIC DNA]</scope>
    <source>
        <strain evidence="9 10">WF-2</strain>
    </source>
</reference>
<dbReference type="Gene3D" id="3.10.50.40">
    <property type="match status" value="1"/>
</dbReference>
<dbReference type="SUPFAM" id="SSF54534">
    <property type="entry name" value="FKBP-like"/>
    <property type="match status" value="1"/>
</dbReference>
<dbReference type="GO" id="GO:0003755">
    <property type="term" value="F:peptidyl-prolyl cis-trans isomerase activity"/>
    <property type="evidence" value="ECO:0007669"/>
    <property type="project" value="UniProtKB-UniRule"/>
</dbReference>
<evidence type="ECO:0000259" key="8">
    <source>
        <dbReference type="PROSITE" id="PS50059"/>
    </source>
</evidence>
<dbReference type="EC" id="5.2.1.8" evidence="6"/>
<keyword evidence="10" id="KW-1185">Reference proteome</keyword>
<dbReference type="Proteomes" id="UP000262917">
    <property type="component" value="Unassembled WGS sequence"/>
</dbReference>